<dbReference type="PRINTS" id="PR00094">
    <property type="entry name" value="ADENYLTKNASE"/>
</dbReference>
<evidence type="ECO:0000256" key="5">
    <source>
        <dbReference type="HAMAP-Rule" id="MF_00235"/>
    </source>
</evidence>
<dbReference type="NCBIfam" id="TIGR01351">
    <property type="entry name" value="adk"/>
    <property type="match status" value="1"/>
</dbReference>
<evidence type="ECO:0000256" key="7">
    <source>
        <dbReference type="RuleBase" id="RU003331"/>
    </source>
</evidence>
<feature type="region of interest" description="NMP" evidence="5">
    <location>
        <begin position="32"/>
        <end position="61"/>
    </location>
</feature>
<feature type="binding site" evidence="5">
    <location>
        <position position="38"/>
    </location>
    <ligand>
        <name>AMP</name>
        <dbReference type="ChEBI" id="CHEBI:456215"/>
    </ligand>
</feature>
<name>A0ABS1GHG1_9AQUI</name>
<evidence type="ECO:0000256" key="4">
    <source>
        <dbReference type="ARBA" id="ARBA00022777"/>
    </source>
</evidence>
<evidence type="ECO:0000313" key="8">
    <source>
        <dbReference type="EMBL" id="MBK3332371.1"/>
    </source>
</evidence>
<dbReference type="SUPFAM" id="SSF57774">
    <property type="entry name" value="Microbial and mitochondrial ADK, insert 'zinc finger' domain"/>
    <property type="match status" value="1"/>
</dbReference>
<comment type="subunit">
    <text evidence="5 7">Monomer.</text>
</comment>
<comment type="subcellular location">
    <subcellularLocation>
        <location evidence="5 7">Cytoplasm</location>
    </subcellularLocation>
</comment>
<comment type="function">
    <text evidence="5">Catalyzes the reversible transfer of the terminal phosphate group between ATP and AMP. Plays an important role in cellular energy homeostasis and in adenine nucleotide metabolism.</text>
</comment>
<accession>A0ABS1GHG1</accession>
<sequence length="207" mass="23243">MAKTLIFLGPPGAGKGTQAQRLVAEKGFVQISTGDILREAVKNQTELGKKAKEYMDAGKLVPDDIIIGIIKEKLQELEGKDIILDGFPRTIPQAEALDKMLPQVGRTLDGVILFDVPDEEVIKRLSGRRVDPKTGKVYHIIYNPPPEGVEVIQRDDDREEVIKKRLEVYHSQTAPLIEYYRKQNKLLVIDATKSPDEVYKQLLSVVK</sequence>
<feature type="binding site" evidence="5">
    <location>
        <begin position="137"/>
        <end position="138"/>
    </location>
    <ligand>
        <name>ATP</name>
        <dbReference type="ChEBI" id="CHEBI:30616"/>
    </ligand>
</feature>
<feature type="binding site" evidence="5">
    <location>
        <begin position="86"/>
        <end position="89"/>
    </location>
    <ligand>
        <name>AMP</name>
        <dbReference type="ChEBI" id="CHEBI:456215"/>
    </ligand>
</feature>
<comment type="caution">
    <text evidence="8">The sequence shown here is derived from an EMBL/GenBank/DDBJ whole genome shotgun (WGS) entry which is preliminary data.</text>
</comment>
<evidence type="ECO:0000256" key="3">
    <source>
        <dbReference type="ARBA" id="ARBA00022741"/>
    </source>
</evidence>
<proteinExistence type="inferred from homology"/>
<feature type="binding site" evidence="5">
    <location>
        <position position="128"/>
    </location>
    <ligand>
        <name>ATP</name>
        <dbReference type="ChEBI" id="CHEBI:30616"/>
    </ligand>
</feature>
<comment type="pathway">
    <text evidence="5">Purine metabolism; AMP biosynthesis via salvage pathway; AMP from ADP: step 1/1.</text>
</comment>
<feature type="binding site" evidence="5">
    <location>
        <position position="154"/>
    </location>
    <ligand>
        <name>AMP</name>
        <dbReference type="ChEBI" id="CHEBI:456215"/>
    </ligand>
</feature>
<dbReference type="InterPro" id="IPR006259">
    <property type="entry name" value="Adenyl_kin_sub"/>
</dbReference>
<dbReference type="GO" id="GO:0004017">
    <property type="term" value="F:AMP kinase activity"/>
    <property type="evidence" value="ECO:0007669"/>
    <property type="project" value="UniProtKB-EC"/>
</dbReference>
<dbReference type="SUPFAM" id="SSF52540">
    <property type="entry name" value="P-loop containing nucleoside triphosphate hydrolases"/>
    <property type="match status" value="1"/>
</dbReference>
<feature type="binding site" evidence="5">
    <location>
        <begin position="12"/>
        <end position="17"/>
    </location>
    <ligand>
        <name>ATP</name>
        <dbReference type="ChEBI" id="CHEBI:30616"/>
    </ligand>
</feature>
<keyword evidence="4 5" id="KW-0418">Kinase</keyword>
<dbReference type="InterPro" id="IPR027417">
    <property type="entry name" value="P-loop_NTPase"/>
</dbReference>
<keyword evidence="9" id="KW-1185">Reference proteome</keyword>
<dbReference type="InterPro" id="IPR033690">
    <property type="entry name" value="Adenylat_kinase_CS"/>
</dbReference>
<feature type="binding site" evidence="5">
    <location>
        <begin position="59"/>
        <end position="61"/>
    </location>
    <ligand>
        <name>AMP</name>
        <dbReference type="ChEBI" id="CHEBI:456215"/>
    </ligand>
</feature>
<keyword evidence="5 7" id="KW-0067">ATP-binding</keyword>
<reference evidence="8 9" key="1">
    <citation type="journal article" date="2021" name="Syst. Appl. Microbiol.">
        <title>Persephonella atlantica sp. nov.: How to adapt to physico-chemical gradients in high temperature hydrothermal habitats.</title>
        <authorList>
            <person name="Francois D.X."/>
            <person name="Godfroy A."/>
            <person name="Mathien C."/>
            <person name="Aube J."/>
            <person name="Cathalot C."/>
            <person name="Lesongeur F."/>
            <person name="L'Haridon S."/>
            <person name="Philippon X."/>
            <person name="Roussel E.G."/>
        </authorList>
    </citation>
    <scope>NUCLEOTIDE SEQUENCE [LARGE SCALE GENOMIC DNA]</scope>
    <source>
        <strain evidence="8 9">MO1340</strain>
    </source>
</reference>
<evidence type="ECO:0000256" key="2">
    <source>
        <dbReference type="ARBA" id="ARBA00022727"/>
    </source>
</evidence>
<evidence type="ECO:0000313" key="9">
    <source>
        <dbReference type="Proteomes" id="UP000772812"/>
    </source>
</evidence>
<dbReference type="NCBIfam" id="NF001380">
    <property type="entry name" value="PRK00279.1-2"/>
    <property type="match status" value="1"/>
</dbReference>
<dbReference type="PROSITE" id="PS00113">
    <property type="entry name" value="ADENYLATE_KINASE"/>
    <property type="match status" value="1"/>
</dbReference>
<organism evidence="8 9">
    <name type="scientific">Persephonella atlantica</name>
    <dbReference type="NCBI Taxonomy" id="2699429"/>
    <lineage>
        <taxon>Bacteria</taxon>
        <taxon>Pseudomonadati</taxon>
        <taxon>Aquificota</taxon>
        <taxon>Aquificia</taxon>
        <taxon>Aquificales</taxon>
        <taxon>Hydrogenothermaceae</taxon>
        <taxon>Persephonella</taxon>
    </lineage>
</organism>
<evidence type="ECO:0000256" key="1">
    <source>
        <dbReference type="ARBA" id="ARBA00022679"/>
    </source>
</evidence>
<comment type="domain">
    <text evidence="5">Consists of three domains, a large central CORE domain and two small peripheral domains, NMPbind and LID, which undergo movements during catalysis. The LID domain closes over the site of phosphoryl transfer upon ATP binding. Assembling and dissambling the active center during each catalytic cycle provides an effective means to prevent ATP hydrolysis.</text>
</comment>
<comment type="catalytic activity">
    <reaction evidence="5 7">
        <text>AMP + ATP = 2 ADP</text>
        <dbReference type="Rhea" id="RHEA:12973"/>
        <dbReference type="ChEBI" id="CHEBI:30616"/>
        <dbReference type="ChEBI" id="CHEBI:456215"/>
        <dbReference type="ChEBI" id="CHEBI:456216"/>
        <dbReference type="EC" id="2.7.4.3"/>
    </reaction>
</comment>
<dbReference type="CDD" id="cd01428">
    <property type="entry name" value="ADK"/>
    <property type="match status" value="1"/>
</dbReference>
<dbReference type="EC" id="2.7.4.3" evidence="5 7"/>
<comment type="caution">
    <text evidence="5">Lacks conserved residue(s) required for the propagation of feature annotation.</text>
</comment>
<dbReference type="HAMAP" id="MF_00235">
    <property type="entry name" value="Adenylate_kinase_Adk"/>
    <property type="match status" value="1"/>
</dbReference>
<dbReference type="PANTHER" id="PTHR23359">
    <property type="entry name" value="NUCLEOTIDE KINASE"/>
    <property type="match status" value="1"/>
</dbReference>
<keyword evidence="1 5" id="KW-0808">Transferase</keyword>
<dbReference type="InterPro" id="IPR036193">
    <property type="entry name" value="ADK_active_lid_dom_sf"/>
</dbReference>
<feature type="binding site" evidence="5">
    <location>
        <position position="165"/>
    </location>
    <ligand>
        <name>AMP</name>
        <dbReference type="ChEBI" id="CHEBI:456215"/>
    </ligand>
</feature>
<keyword evidence="2 5" id="KW-0545">Nucleotide biosynthesis</keyword>
<dbReference type="Pfam" id="PF00406">
    <property type="entry name" value="ADK"/>
    <property type="match status" value="1"/>
</dbReference>
<dbReference type="NCBIfam" id="NF011100">
    <property type="entry name" value="PRK14527.1"/>
    <property type="match status" value="1"/>
</dbReference>
<dbReference type="EMBL" id="JAACYA010000001">
    <property type="protein sequence ID" value="MBK3332371.1"/>
    <property type="molecule type" value="Genomic_DNA"/>
</dbReference>
<feature type="binding site" evidence="5">
    <location>
        <position position="193"/>
    </location>
    <ligand>
        <name>ATP</name>
        <dbReference type="ChEBI" id="CHEBI:30616"/>
    </ligand>
</feature>
<evidence type="ECO:0000256" key="6">
    <source>
        <dbReference type="RuleBase" id="RU003330"/>
    </source>
</evidence>
<comment type="similarity">
    <text evidence="5 6">Belongs to the adenylate kinase family.</text>
</comment>
<gene>
    <name evidence="5" type="primary">adk</name>
    <name evidence="8" type="ORF">GWK41_04725</name>
</gene>
<feature type="binding site" evidence="5">
    <location>
        <position position="93"/>
    </location>
    <ligand>
        <name>AMP</name>
        <dbReference type="ChEBI" id="CHEBI:456215"/>
    </ligand>
</feature>
<dbReference type="Proteomes" id="UP000772812">
    <property type="component" value="Unassembled WGS sequence"/>
</dbReference>
<feature type="binding site" evidence="5">
    <location>
        <position position="33"/>
    </location>
    <ligand>
        <name>AMP</name>
        <dbReference type="ChEBI" id="CHEBI:456215"/>
    </ligand>
</feature>
<keyword evidence="3 5" id="KW-0547">Nucleotide-binding</keyword>
<dbReference type="NCBIfam" id="NF001381">
    <property type="entry name" value="PRK00279.1-3"/>
    <property type="match status" value="1"/>
</dbReference>
<dbReference type="InterPro" id="IPR000850">
    <property type="entry name" value="Adenylat/UMP-CMP_kin"/>
</dbReference>
<protein>
    <recommendedName>
        <fullName evidence="5 7">Adenylate kinase</fullName>
        <shortName evidence="5">AK</shortName>
        <ecNumber evidence="5 7">2.7.4.3</ecNumber>
    </recommendedName>
    <alternativeName>
        <fullName evidence="5">ATP-AMP transphosphorylase</fullName>
    </alternativeName>
    <alternativeName>
        <fullName evidence="5">ATP:AMP phosphotransferase</fullName>
    </alternativeName>
    <alternativeName>
        <fullName evidence="5">Adenylate monophosphate kinase</fullName>
    </alternativeName>
</protein>
<keyword evidence="5" id="KW-0963">Cytoplasm</keyword>
<dbReference type="Gene3D" id="3.40.50.300">
    <property type="entry name" value="P-loop containing nucleotide triphosphate hydrolases"/>
    <property type="match status" value="1"/>
</dbReference>
<dbReference type="RefSeq" id="WP_200673746.1">
    <property type="nucleotide sequence ID" value="NZ_JAACYA010000001.1"/>
</dbReference>